<dbReference type="RefSeq" id="WP_228116343.1">
    <property type="nucleotide sequence ID" value="NZ_JBBWYZ010000001.1"/>
</dbReference>
<dbReference type="Gene3D" id="2.130.10.10">
    <property type="entry name" value="YVTN repeat-like/Quinoprotein amine dehydrogenase"/>
    <property type="match status" value="3"/>
</dbReference>
<evidence type="ECO:0000313" key="6">
    <source>
        <dbReference type="EMBL" id="MEK9510194.1"/>
    </source>
</evidence>
<dbReference type="InterPro" id="IPR011009">
    <property type="entry name" value="Kinase-like_dom_sf"/>
</dbReference>
<dbReference type="InterPro" id="IPR020472">
    <property type="entry name" value="WD40_PAC1"/>
</dbReference>
<dbReference type="InterPro" id="IPR000719">
    <property type="entry name" value="Prot_kinase_dom"/>
</dbReference>
<dbReference type="EC" id="2.7.11.1" evidence="6"/>
<dbReference type="SUPFAM" id="SSF50978">
    <property type="entry name" value="WD40 repeat-like"/>
    <property type="match status" value="1"/>
</dbReference>
<feature type="repeat" description="WD" evidence="3">
    <location>
        <begin position="567"/>
        <end position="608"/>
    </location>
</feature>
<feature type="domain" description="Protein kinase" evidence="5">
    <location>
        <begin position="78"/>
        <end position="384"/>
    </location>
</feature>
<dbReference type="PROSITE" id="PS00107">
    <property type="entry name" value="PROTEIN_KINASE_ATP"/>
    <property type="match status" value="1"/>
</dbReference>
<accession>A0ABU9EE37</accession>
<evidence type="ECO:0000256" key="3">
    <source>
        <dbReference type="PROSITE-ProRule" id="PRU00221"/>
    </source>
</evidence>
<reference evidence="6 7" key="1">
    <citation type="journal article" date="2024" name="Front. Microbiol.">
        <title>Transcriptomic insights into the dominance of two phototrophs throughout the water column of a tropical hypersaline-alkaline crater lake (Dziani Dzaha, Mayotte).</title>
        <authorList>
            <person name="Duperron S."/>
            <person name="Halary S."/>
            <person name="Bouly J.-P."/>
            <person name="Roussel T."/>
            <person name="Hugoni M."/>
            <person name="Bruto M."/>
            <person name="Oger P."/>
            <person name="Duval C."/>
            <person name="Woo A."/>
            <person name="Jezequiel D."/>
            <person name="Ader M."/>
            <person name="Leboulanger C."/>
            <person name="Agogue H."/>
            <person name="Grossi V."/>
            <person name="Trousselier M."/>
            <person name="Bernard C."/>
        </authorList>
    </citation>
    <scope>NUCLEOTIDE SEQUENCE [LARGE SCALE GENOMIC DNA]</scope>
    <source>
        <strain evidence="6 7">PMC 851.14</strain>
    </source>
</reference>
<keyword evidence="6" id="KW-0418">Kinase</keyword>
<dbReference type="InterPro" id="IPR001680">
    <property type="entry name" value="WD40_rpt"/>
</dbReference>
<sequence>MGRIFKNSGRYGNHLRSRKYCATKMEKLRHNKYYAVTQNAIAMTCCINPNCPQPINPDNLTYCQSCNTPLISLLRGRYRILKPLGKGGFSRTYLAEDTDNLNRRCVVKQLVAEVKSNWGLQKAADLFKLEAQQLQQLEGNPQIPGIYGYFEEDNCLYLIQQYIEGENLAQLLEQGGRWNQAQVRQLLLKLLPVLEFIHSRQVIHRDIKPENIIHRSRVPQPISDRHNLTPTPNQSAPTIIQDKVVTQTTDIGDLVLIDFGVSKQLSETVMVNPLGTRVGSDGYAALEQMRGGEAYAASDLYSLGVTCFHLLTGIHPFELWTEEGYGWTKNWRNYLPTPISPELGQIIDRLLQKDLSDRYTNAAEVLRDLNSNSHPLPVISHPLFMGLSRRRKPAKTIAIASAALLLLGTGGNILLKNTPPTLMSWITPVSAWNQARLGQTLTGHTARVLTVAITPDGKTLASGSDDNTVRLWSLQTFEHLSTLTGHGGAINSIAISPDGRVIASGSRDNTVKLWDLHSKQEIATLKGHERDITTIAFSRDGQTLASGSHDHTITLWYLGTNELIGTLRGHNREIRAVAFSPNGRLLASASQDNTVKLWDLNRREEISTLLSHDNSVNAIAFSRDGQTLISGSSDKTLKLWDVTTKEVMATLHGHSQAIKSIAVSPDGRIIASGGDDDTVQLWDLKNQEAIATLRGPSSKIEAIAFSPKRPLLVSGSHNRNLEIWQIPD</sequence>
<keyword evidence="2" id="KW-0677">Repeat</keyword>
<dbReference type="SMART" id="SM00320">
    <property type="entry name" value="WD40"/>
    <property type="match status" value="7"/>
</dbReference>
<evidence type="ECO:0000256" key="1">
    <source>
        <dbReference type="ARBA" id="ARBA00022574"/>
    </source>
</evidence>
<feature type="repeat" description="WD" evidence="3">
    <location>
        <begin position="525"/>
        <end position="566"/>
    </location>
</feature>
<keyword evidence="1 3" id="KW-0853">WD repeat</keyword>
<dbReference type="NCBIfam" id="NF045510">
    <property type="entry name" value="4Cys_prefix_kin"/>
    <property type="match status" value="1"/>
</dbReference>
<dbReference type="Pfam" id="PF23414">
    <property type="entry name" value="Beta-prop_EML_2"/>
    <property type="match status" value="1"/>
</dbReference>
<name>A0ABU9EE37_LIMFS</name>
<feature type="repeat" description="WD" evidence="3">
    <location>
        <begin position="609"/>
        <end position="650"/>
    </location>
</feature>
<keyword evidence="7" id="KW-1185">Reference proteome</keyword>
<keyword evidence="6" id="KW-0808">Transferase</keyword>
<dbReference type="CDD" id="cd14014">
    <property type="entry name" value="STKc_PknB_like"/>
    <property type="match status" value="1"/>
</dbReference>
<dbReference type="Pfam" id="PF00069">
    <property type="entry name" value="Pkinase"/>
    <property type="match status" value="1"/>
</dbReference>
<dbReference type="InterPro" id="IPR019775">
    <property type="entry name" value="WD40_repeat_CS"/>
</dbReference>
<dbReference type="PROSITE" id="PS00678">
    <property type="entry name" value="WD_REPEATS_1"/>
    <property type="match status" value="4"/>
</dbReference>
<keyword evidence="4" id="KW-0547">Nucleotide-binding</keyword>
<dbReference type="EMBL" id="JBBWYZ010000001">
    <property type="protein sequence ID" value="MEK9510194.1"/>
    <property type="molecule type" value="Genomic_DNA"/>
</dbReference>
<proteinExistence type="predicted"/>
<dbReference type="SUPFAM" id="SSF56112">
    <property type="entry name" value="Protein kinase-like (PK-like)"/>
    <property type="match status" value="1"/>
</dbReference>
<dbReference type="Proteomes" id="UP001387447">
    <property type="component" value="Unassembled WGS sequence"/>
</dbReference>
<feature type="repeat" description="WD" evidence="3">
    <location>
        <begin position="651"/>
        <end position="692"/>
    </location>
</feature>
<keyword evidence="4" id="KW-0067">ATP-binding</keyword>
<evidence type="ECO:0000256" key="4">
    <source>
        <dbReference type="PROSITE-ProRule" id="PRU10141"/>
    </source>
</evidence>
<protein>
    <submittedName>
        <fullName evidence="6">Serine/threonine-protein kinase</fullName>
        <ecNumber evidence="6">2.7.11.1</ecNumber>
    </submittedName>
</protein>
<evidence type="ECO:0000256" key="2">
    <source>
        <dbReference type="ARBA" id="ARBA00022737"/>
    </source>
</evidence>
<dbReference type="PANTHER" id="PTHR19879">
    <property type="entry name" value="TRANSCRIPTION INITIATION FACTOR TFIID"/>
    <property type="match status" value="1"/>
</dbReference>
<dbReference type="Pfam" id="PF00400">
    <property type="entry name" value="WD40"/>
    <property type="match status" value="2"/>
</dbReference>
<feature type="repeat" description="WD" evidence="3">
    <location>
        <begin position="693"/>
        <end position="728"/>
    </location>
</feature>
<feature type="repeat" description="WD" evidence="3">
    <location>
        <begin position="441"/>
        <end position="482"/>
    </location>
</feature>
<dbReference type="SMART" id="SM00220">
    <property type="entry name" value="S_TKc"/>
    <property type="match status" value="1"/>
</dbReference>
<dbReference type="PROSITE" id="PS50294">
    <property type="entry name" value="WD_REPEATS_REGION"/>
    <property type="match status" value="7"/>
</dbReference>
<dbReference type="InterPro" id="IPR017441">
    <property type="entry name" value="Protein_kinase_ATP_BS"/>
</dbReference>
<dbReference type="PROSITE" id="PS50082">
    <property type="entry name" value="WD_REPEATS_2"/>
    <property type="match status" value="7"/>
</dbReference>
<dbReference type="Gene3D" id="1.10.510.10">
    <property type="entry name" value="Transferase(Phosphotransferase) domain 1"/>
    <property type="match status" value="1"/>
</dbReference>
<gene>
    <name evidence="6" type="ORF">AAEJ74_00365</name>
</gene>
<evidence type="ECO:0000259" key="5">
    <source>
        <dbReference type="PROSITE" id="PS50011"/>
    </source>
</evidence>
<dbReference type="PRINTS" id="PR00320">
    <property type="entry name" value="GPROTEINBRPT"/>
</dbReference>
<organism evidence="6 7">
    <name type="scientific">Limnospira fusiformis PMC 851.14</name>
    <dbReference type="NCBI Taxonomy" id="2219512"/>
    <lineage>
        <taxon>Bacteria</taxon>
        <taxon>Bacillati</taxon>
        <taxon>Cyanobacteriota</taxon>
        <taxon>Cyanophyceae</taxon>
        <taxon>Oscillatoriophycideae</taxon>
        <taxon>Oscillatoriales</taxon>
        <taxon>Sirenicapillariaceae</taxon>
        <taxon>Limnospira</taxon>
    </lineage>
</organism>
<feature type="binding site" evidence="4">
    <location>
        <position position="108"/>
    </location>
    <ligand>
        <name>ATP</name>
        <dbReference type="ChEBI" id="CHEBI:30616"/>
    </ligand>
</feature>
<dbReference type="CDD" id="cd00200">
    <property type="entry name" value="WD40"/>
    <property type="match status" value="1"/>
</dbReference>
<dbReference type="Gene3D" id="3.30.200.20">
    <property type="entry name" value="Phosphorylase Kinase, domain 1"/>
    <property type="match status" value="1"/>
</dbReference>
<evidence type="ECO:0000313" key="7">
    <source>
        <dbReference type="Proteomes" id="UP001387447"/>
    </source>
</evidence>
<dbReference type="InterPro" id="IPR015943">
    <property type="entry name" value="WD40/YVTN_repeat-like_dom_sf"/>
</dbReference>
<dbReference type="PANTHER" id="PTHR19879:SF9">
    <property type="entry name" value="TRANSCRIPTION INITIATION FACTOR TFIID SUBUNIT 5"/>
    <property type="match status" value="1"/>
</dbReference>
<dbReference type="InterPro" id="IPR055442">
    <property type="entry name" value="Beta-prop_EML-like_2nd"/>
</dbReference>
<feature type="repeat" description="WD" evidence="3">
    <location>
        <begin position="483"/>
        <end position="524"/>
    </location>
</feature>
<dbReference type="InterPro" id="IPR036322">
    <property type="entry name" value="WD40_repeat_dom_sf"/>
</dbReference>
<dbReference type="PROSITE" id="PS50011">
    <property type="entry name" value="PROTEIN_KINASE_DOM"/>
    <property type="match status" value="1"/>
</dbReference>
<dbReference type="GO" id="GO:0004674">
    <property type="term" value="F:protein serine/threonine kinase activity"/>
    <property type="evidence" value="ECO:0007669"/>
    <property type="project" value="UniProtKB-EC"/>
</dbReference>
<comment type="caution">
    <text evidence="6">The sequence shown here is derived from an EMBL/GenBank/DDBJ whole genome shotgun (WGS) entry which is preliminary data.</text>
</comment>